<keyword evidence="3" id="KW-0813">Transport</keyword>
<comment type="caution">
    <text evidence="6">The sequence shown here is derived from an EMBL/GenBank/DDBJ whole genome shotgun (WGS) entry which is preliminary data.</text>
</comment>
<keyword evidence="8" id="KW-1185">Reference proteome</keyword>
<dbReference type="EMBL" id="CAJNOQ010000295">
    <property type="protein sequence ID" value="CAF0783681.1"/>
    <property type="molecule type" value="Genomic_DNA"/>
</dbReference>
<dbReference type="GO" id="GO:0000972">
    <property type="term" value="P:transcription-dependent tethering of RNA polymerase II gene DNA at nuclear periphery"/>
    <property type="evidence" value="ECO:0007669"/>
    <property type="project" value="TreeGrafter"/>
</dbReference>
<protein>
    <recommendedName>
        <fullName evidence="5">Nucleoporin Nup133/Nup155-like N-terminal domain-containing protein</fullName>
    </recommendedName>
</protein>
<evidence type="ECO:0000313" key="8">
    <source>
        <dbReference type="Proteomes" id="UP000663829"/>
    </source>
</evidence>
<proteinExistence type="inferred from homology"/>
<evidence type="ECO:0000259" key="5">
    <source>
        <dbReference type="Pfam" id="PF08801"/>
    </source>
</evidence>
<dbReference type="Pfam" id="PF08801">
    <property type="entry name" value="Nucleoporin_N"/>
    <property type="match status" value="1"/>
</dbReference>
<accession>A0A813RKI1</accession>
<dbReference type="Gene3D" id="1.20.58.1380">
    <property type="match status" value="1"/>
</dbReference>
<keyword evidence="4" id="KW-0539">Nucleus</keyword>
<dbReference type="InterPro" id="IPR014908">
    <property type="entry name" value="Nucleoporin_Nup133/Nup155_N"/>
</dbReference>
<dbReference type="PANTHER" id="PTHR13405">
    <property type="entry name" value="NUCLEAR PORE COMPLEX PROTEIN NUP133"/>
    <property type="match status" value="1"/>
</dbReference>
<evidence type="ECO:0000256" key="2">
    <source>
        <dbReference type="ARBA" id="ARBA00005569"/>
    </source>
</evidence>
<dbReference type="AlphaFoldDB" id="A0A813RKI1"/>
<dbReference type="GO" id="GO:0006606">
    <property type="term" value="P:protein import into nucleus"/>
    <property type="evidence" value="ECO:0007669"/>
    <property type="project" value="TreeGrafter"/>
</dbReference>
<dbReference type="InterPro" id="IPR037624">
    <property type="entry name" value="Nup133-like"/>
</dbReference>
<dbReference type="GO" id="GO:0031080">
    <property type="term" value="C:nuclear pore outer ring"/>
    <property type="evidence" value="ECO:0007669"/>
    <property type="project" value="TreeGrafter"/>
</dbReference>
<sequence>MDNTADSSQILLDRSRHRPMVAGFQLSSSINSPFEQYSSKLPAAVRGLLNHTQDILSLTARFSRTGYCWLVSNQTAYVWLASSTRVTEATVHQELKLPECALGNNANLIEIFTISTTTDDETSSSACCLVITGDGYARYWRSIVRPTEYYDVKLDFDQIELLCHVKVLDDVCVCGSYSGRLYTIPCNALCNKAYIVQNIRSSLFSTIGHGLKSMLFGTSRHIKENEMLRYLHPVLNNDRIDFLSLTDKQLYFWQLSTTDIQLVHSINLQQVFLNEALKAQGSLDHQRNVACLSLNITHSNEINFVSLTFLIDPLNTRLDELIVKPRLKMYGIPNQPAMILHTKKDAFIYTGPNFSTILRGNFLSMSETIIGSGLCCNRALLLCHVQGIIMPKTQDLMTTLLSKIRTIPLSLNTSDNQIQLMINAFHAFLINNDPGGSVEIFKRFMKNHTNLSMNIDDIIVKFASLILDDPLLHTQQREQQESAGDDHYLIRQLSKKIEIYDYYFAFLKLISIWNKLNLTHYNNGMYPTKHILLQFGEKLHCAKDFTSVFGQSLYLQAALSAVSKSNVVHGSNSLISNNNYLCNQISQISDVLAAIIVGVLEDSHTVEIDSYEECTRLLLIAYDSIRKYRQSKVDEYKSLFEQYESMSDDSNSICEPWILYEQNLQELFVLHCTQHLFLSLEKCESIETKNRILSMVYELVKHILDEYRSYVCQLYQTNSVTLDETQKWTHYKQTRSTLIKTFIKLLEFNKAKQLGEEFEDFHSLIEVCDELKDGDQLKKYIRMYNEKQFTSVFHDYLQSKSAVSVLFQPDYFHMTEIQQYLQSLQKFAWMADIKNNDFESASIHSLNEHADTIGKRQVLLAISKFSLLASDDGKKNKNVFDMRLQYIENEENLCQYRKDLLPNIDEIDRLRQPLTSAKDMIKNLIYKKNSTKPLLERYCLAIKILSQMENNPDFDQIRSSLFAQAILNDPLQSISSSVDPLSCNSTKLINQLFDYIKKENLDNLIPSMDKLLSSPDLSSMQNDQDFHQALCSVYAPLLAR</sequence>
<reference evidence="6" key="1">
    <citation type="submission" date="2021-02" db="EMBL/GenBank/DDBJ databases">
        <authorList>
            <person name="Nowell W R."/>
        </authorList>
    </citation>
    <scope>NUCLEOTIDE SEQUENCE</scope>
</reference>
<dbReference type="OrthoDB" id="103454at2759"/>
<evidence type="ECO:0000256" key="1">
    <source>
        <dbReference type="ARBA" id="ARBA00004123"/>
    </source>
</evidence>
<dbReference type="EMBL" id="CAJOBC010000295">
    <property type="protein sequence ID" value="CAF3567223.1"/>
    <property type="molecule type" value="Genomic_DNA"/>
</dbReference>
<dbReference type="PANTHER" id="PTHR13405:SF11">
    <property type="entry name" value="NUCLEAR PORE COMPLEX PROTEIN NUP133"/>
    <property type="match status" value="1"/>
</dbReference>
<evidence type="ECO:0000313" key="7">
    <source>
        <dbReference type="EMBL" id="CAF3567223.1"/>
    </source>
</evidence>
<evidence type="ECO:0000313" key="6">
    <source>
        <dbReference type="EMBL" id="CAF0783681.1"/>
    </source>
</evidence>
<dbReference type="GO" id="GO:0016973">
    <property type="term" value="P:poly(A)+ mRNA export from nucleus"/>
    <property type="evidence" value="ECO:0007669"/>
    <property type="project" value="TreeGrafter"/>
</dbReference>
<dbReference type="GO" id="GO:0017056">
    <property type="term" value="F:structural constituent of nuclear pore"/>
    <property type="evidence" value="ECO:0007669"/>
    <property type="project" value="InterPro"/>
</dbReference>
<dbReference type="InterPro" id="IPR015943">
    <property type="entry name" value="WD40/YVTN_repeat-like_dom_sf"/>
</dbReference>
<feature type="domain" description="Nucleoporin Nup133/Nup155-like N-terminal" evidence="5">
    <location>
        <begin position="35"/>
        <end position="300"/>
    </location>
</feature>
<dbReference type="Gene3D" id="1.25.40.700">
    <property type="match status" value="1"/>
</dbReference>
<dbReference type="Proteomes" id="UP000663829">
    <property type="component" value="Unassembled WGS sequence"/>
</dbReference>
<dbReference type="Proteomes" id="UP000681722">
    <property type="component" value="Unassembled WGS sequence"/>
</dbReference>
<evidence type="ECO:0000256" key="3">
    <source>
        <dbReference type="ARBA" id="ARBA00022448"/>
    </source>
</evidence>
<comment type="subcellular location">
    <subcellularLocation>
        <location evidence="1">Nucleus</location>
    </subcellularLocation>
</comment>
<gene>
    <name evidence="6" type="ORF">GPM918_LOCUS2611</name>
    <name evidence="7" type="ORF">SRO942_LOCUS2611</name>
</gene>
<dbReference type="SUPFAM" id="SSF117289">
    <property type="entry name" value="Nucleoporin domain"/>
    <property type="match status" value="1"/>
</dbReference>
<name>A0A813RKI1_9BILA</name>
<dbReference type="Gene3D" id="2.130.10.10">
    <property type="entry name" value="YVTN repeat-like/Quinoprotein amine dehydrogenase"/>
    <property type="match status" value="1"/>
</dbReference>
<comment type="similarity">
    <text evidence="2">Belongs to the nucleoporin Nup133 family.</text>
</comment>
<organism evidence="6 8">
    <name type="scientific">Didymodactylos carnosus</name>
    <dbReference type="NCBI Taxonomy" id="1234261"/>
    <lineage>
        <taxon>Eukaryota</taxon>
        <taxon>Metazoa</taxon>
        <taxon>Spiralia</taxon>
        <taxon>Gnathifera</taxon>
        <taxon>Rotifera</taxon>
        <taxon>Eurotatoria</taxon>
        <taxon>Bdelloidea</taxon>
        <taxon>Philodinida</taxon>
        <taxon>Philodinidae</taxon>
        <taxon>Didymodactylos</taxon>
    </lineage>
</organism>
<evidence type="ECO:0000256" key="4">
    <source>
        <dbReference type="ARBA" id="ARBA00023242"/>
    </source>
</evidence>